<evidence type="ECO:0000256" key="1">
    <source>
        <dbReference type="SAM" id="MobiDB-lite"/>
    </source>
</evidence>
<dbReference type="InterPro" id="IPR054529">
    <property type="entry name" value="TcaA_2nd"/>
</dbReference>
<dbReference type="GeneID" id="84782520"/>
<dbReference type="STRING" id="1423773.FD30_GL002227"/>
<feature type="domain" description="Putative zinc-ribbon" evidence="3">
    <location>
        <begin position="1"/>
        <end position="25"/>
    </location>
</feature>
<dbReference type="InterPro" id="IPR059113">
    <property type="entry name" value="Znf_ribbon"/>
</dbReference>
<evidence type="ECO:0000259" key="4">
    <source>
        <dbReference type="Pfam" id="PF22813"/>
    </source>
</evidence>
<dbReference type="Pfam" id="PF13248">
    <property type="entry name" value="Zn_ribbon_3"/>
    <property type="match status" value="1"/>
</dbReference>
<feature type="domain" description="TcaA second" evidence="4">
    <location>
        <begin position="81"/>
        <end position="144"/>
    </location>
</feature>
<evidence type="ECO:0000256" key="2">
    <source>
        <dbReference type="SAM" id="Phobius"/>
    </source>
</evidence>
<evidence type="ECO:0000313" key="5">
    <source>
        <dbReference type="EMBL" id="KRK74478.1"/>
    </source>
</evidence>
<evidence type="ECO:0000313" key="6">
    <source>
        <dbReference type="Proteomes" id="UP000051162"/>
    </source>
</evidence>
<feature type="region of interest" description="Disordered" evidence="1">
    <location>
        <begin position="241"/>
        <end position="286"/>
    </location>
</feature>
<accession>A0A0R1JTC9</accession>
<dbReference type="EMBL" id="AZDT01000046">
    <property type="protein sequence ID" value="KRK74478.1"/>
    <property type="molecule type" value="Genomic_DNA"/>
</dbReference>
<keyword evidence="6" id="KW-1185">Reference proteome</keyword>
<dbReference type="AlphaFoldDB" id="A0A0R1JTC9"/>
<dbReference type="Pfam" id="PF22813">
    <property type="entry name" value="TcaA_2nd"/>
    <property type="match status" value="1"/>
</dbReference>
<protein>
    <submittedName>
        <fullName evidence="5">Uncharacterized protein</fullName>
    </submittedName>
</protein>
<feature type="compositionally biased region" description="Polar residues" evidence="1">
    <location>
        <begin position="266"/>
        <end position="275"/>
    </location>
</feature>
<organism evidence="5 6">
    <name type="scientific">Levilactobacillus namurensis DSM 19117</name>
    <dbReference type="NCBI Taxonomy" id="1423773"/>
    <lineage>
        <taxon>Bacteria</taxon>
        <taxon>Bacillati</taxon>
        <taxon>Bacillota</taxon>
        <taxon>Bacilli</taxon>
        <taxon>Lactobacillales</taxon>
        <taxon>Lactobacillaceae</taxon>
        <taxon>Levilactobacillus</taxon>
    </lineage>
</organism>
<keyword evidence="2" id="KW-0812">Transmembrane</keyword>
<reference evidence="5 6" key="1">
    <citation type="journal article" date="2015" name="Genome Announc.">
        <title>Expanding the biotechnology potential of lactobacilli through comparative genomics of 213 strains and associated genera.</title>
        <authorList>
            <person name="Sun Z."/>
            <person name="Harris H.M."/>
            <person name="McCann A."/>
            <person name="Guo C."/>
            <person name="Argimon S."/>
            <person name="Zhang W."/>
            <person name="Yang X."/>
            <person name="Jeffery I.B."/>
            <person name="Cooney J.C."/>
            <person name="Kagawa T.F."/>
            <person name="Liu W."/>
            <person name="Song Y."/>
            <person name="Salvetti E."/>
            <person name="Wrobel A."/>
            <person name="Rasinkangas P."/>
            <person name="Parkhill J."/>
            <person name="Rea M.C."/>
            <person name="O'Sullivan O."/>
            <person name="Ritari J."/>
            <person name="Douillard F.P."/>
            <person name="Paul Ross R."/>
            <person name="Yang R."/>
            <person name="Briner A.E."/>
            <person name="Felis G.E."/>
            <person name="de Vos W.M."/>
            <person name="Barrangou R."/>
            <person name="Klaenhammer T.R."/>
            <person name="Caufield P.W."/>
            <person name="Cui Y."/>
            <person name="Zhang H."/>
            <person name="O'Toole P.W."/>
        </authorList>
    </citation>
    <scope>NUCLEOTIDE SEQUENCE [LARGE SCALE GENOMIC DNA]</scope>
    <source>
        <strain evidence="5 6">DSM 19117</strain>
    </source>
</reference>
<comment type="caution">
    <text evidence="5">The sequence shown here is derived from an EMBL/GenBank/DDBJ whole genome shotgun (WGS) entry which is preliminary data.</text>
</comment>
<dbReference type="PANTHER" id="PTHR40038:SF1">
    <property type="entry name" value="MEMBRANE-ASSOCIATED PROTEIN TCAA"/>
    <property type="match status" value="1"/>
</dbReference>
<proteinExistence type="predicted"/>
<dbReference type="Proteomes" id="UP000051162">
    <property type="component" value="Unassembled WGS sequence"/>
</dbReference>
<sequence>MQTCPHCHQPVTAGSRFCEHCGYDLTQAPAATAGRRRANSPTPRPHHHWLGKVLGGVIVLAVIVVAFLGVGFYHRQAGKPKQITTITDAITANQSNDLAKHLTSDDPSLKITGDTVQPFLDYTRKHPQYVKNMRADLLDSGETRDHTFKLVTAGHTLGVLPVYKLQVATMHPHLSTNAANATILANNDAVITAKNDHFTYTAGPLFPGHYTFKLSGTRDKASVTTNLLGSQDRNQAITLTAKAAKTTSSATTTTTSNSGTGEQPHPNDQSSSATRGQLEADMSSDAQEAIDAASDDYDFDPDDERYTVSEPHPQVLEIKTYDRDTGVSDGTYRYDQVHSIVSLYNASTGKFETNDDDDD</sequence>
<gene>
    <name evidence="5" type="ORF">FD30_GL002227</name>
</gene>
<keyword evidence="2" id="KW-0472">Membrane</keyword>
<dbReference type="PANTHER" id="PTHR40038">
    <property type="entry name" value="MEMBRANE-ASSOCIATED PROTEIN TCAA"/>
    <property type="match status" value="1"/>
</dbReference>
<dbReference type="RefSeq" id="WP_056944502.1">
    <property type="nucleotide sequence ID" value="NZ_AZDT01000046.1"/>
</dbReference>
<keyword evidence="2" id="KW-1133">Transmembrane helix</keyword>
<name>A0A0R1JTC9_9LACO</name>
<evidence type="ECO:0000259" key="3">
    <source>
        <dbReference type="Pfam" id="PF13248"/>
    </source>
</evidence>
<dbReference type="OrthoDB" id="2327418at2"/>
<feature type="compositionally biased region" description="Low complexity" evidence="1">
    <location>
        <begin position="241"/>
        <end position="261"/>
    </location>
</feature>
<feature type="transmembrane region" description="Helical" evidence="2">
    <location>
        <begin position="53"/>
        <end position="73"/>
    </location>
</feature>
<dbReference type="PATRIC" id="fig|1423773.3.peg.2285"/>